<proteinExistence type="predicted"/>
<dbReference type="EMBL" id="AHER01000051">
    <property type="protein sequence ID" value="EJR13822.1"/>
    <property type="molecule type" value="Genomic_DNA"/>
</dbReference>
<protein>
    <submittedName>
        <fullName evidence="1">Uncharacterized protein</fullName>
    </submittedName>
</protein>
<organism evidence="1 2">
    <name type="scientific">Bacillus cereus (strain VD014)</name>
    <dbReference type="NCBI Taxonomy" id="1053223"/>
    <lineage>
        <taxon>Bacteria</taxon>
        <taxon>Bacillati</taxon>
        <taxon>Bacillota</taxon>
        <taxon>Bacilli</taxon>
        <taxon>Bacillales</taxon>
        <taxon>Bacillaceae</taxon>
        <taxon>Bacillus</taxon>
        <taxon>Bacillus cereus group</taxon>
    </lineage>
</organism>
<reference evidence="1" key="1">
    <citation type="submission" date="2012-04" db="EMBL/GenBank/DDBJ databases">
        <title>The Genome Sequence of Bacillus cereus VD014.</title>
        <authorList>
            <consortium name="The Broad Institute Genome Sequencing Platform"/>
            <consortium name="The Broad Institute Genome Sequencing Center for Infectious Disease"/>
            <person name="Feldgarden M."/>
            <person name="Van der Auwera G.A."/>
            <person name="Mahillon J."/>
            <person name="Duprez V."/>
            <person name="Timmery S."/>
            <person name="Mattelet C."/>
            <person name="Dierick K."/>
            <person name="Sun M."/>
            <person name="Yu Z."/>
            <person name="Zhu L."/>
            <person name="Hu X."/>
            <person name="Shank E.B."/>
            <person name="Swiecicka I."/>
            <person name="Hansen B.M."/>
            <person name="Andrup L."/>
            <person name="Young S.K."/>
            <person name="Zeng Q."/>
            <person name="Gargeya S."/>
            <person name="Fitzgerald M."/>
            <person name="Haas B."/>
            <person name="Abouelleil A."/>
            <person name="Alvarado L."/>
            <person name="Arachchi H.M."/>
            <person name="Berlin A."/>
            <person name="Chapman S.B."/>
            <person name="Goldberg J."/>
            <person name="Griggs A."/>
            <person name="Gujja S."/>
            <person name="Hansen M."/>
            <person name="Howarth C."/>
            <person name="Imamovic A."/>
            <person name="Larimer J."/>
            <person name="McCowen C."/>
            <person name="Montmayeur A."/>
            <person name="Murphy C."/>
            <person name="Neiman D."/>
            <person name="Pearson M."/>
            <person name="Priest M."/>
            <person name="Roberts A."/>
            <person name="Saif S."/>
            <person name="Shea T."/>
            <person name="Sisk P."/>
            <person name="Sykes S."/>
            <person name="Wortman J."/>
            <person name="Nusbaum C."/>
            <person name="Birren B."/>
        </authorList>
    </citation>
    <scope>NUCLEOTIDE SEQUENCE</scope>
    <source>
        <strain evidence="1">VD014</strain>
    </source>
</reference>
<evidence type="ECO:0000313" key="2">
    <source>
        <dbReference type="Proteomes" id="UP000006607"/>
    </source>
</evidence>
<gene>
    <name evidence="1" type="ORF">IIA_05414</name>
</gene>
<dbReference type="Proteomes" id="UP000006607">
    <property type="component" value="Unassembled WGS sequence"/>
</dbReference>
<dbReference type="AlphaFoldDB" id="A0A9W5K2Y0"/>
<sequence>MLVSLDKETNLSKYRITFMDEDTRHVINLLECKKVHAYKESFYNKDR</sequence>
<evidence type="ECO:0000313" key="1">
    <source>
        <dbReference type="EMBL" id="EJR13822.1"/>
    </source>
</evidence>
<comment type="caution">
    <text evidence="1">The sequence shown here is derived from an EMBL/GenBank/DDBJ whole genome shotgun (WGS) entry which is preliminary data.</text>
</comment>
<name>A0A9W5K2Y0_BACC8</name>
<accession>A0A9W5K2Y0</accession>